<evidence type="ECO:0000259" key="6">
    <source>
        <dbReference type="PROSITE" id="PS50181"/>
    </source>
</evidence>
<dbReference type="PROSITE" id="PS00678">
    <property type="entry name" value="WD_REPEATS_1"/>
    <property type="match status" value="1"/>
</dbReference>
<dbReference type="EMBL" id="BAABUJ010000009">
    <property type="protein sequence ID" value="GAA5798009.1"/>
    <property type="molecule type" value="Genomic_DNA"/>
</dbReference>
<feature type="compositionally biased region" description="Low complexity" evidence="5">
    <location>
        <begin position="390"/>
        <end position="400"/>
    </location>
</feature>
<dbReference type="Gene3D" id="6.10.250.1800">
    <property type="match status" value="1"/>
</dbReference>
<dbReference type="InterPro" id="IPR036322">
    <property type="entry name" value="WD40_repeat_dom_sf"/>
</dbReference>
<evidence type="ECO:0000256" key="3">
    <source>
        <dbReference type="ARBA" id="ARBA00022786"/>
    </source>
</evidence>
<keyword evidence="3" id="KW-0833">Ubl conjugation pathway</keyword>
<dbReference type="InterPro" id="IPR019775">
    <property type="entry name" value="WD40_repeat_CS"/>
</dbReference>
<dbReference type="SUPFAM" id="SSF81383">
    <property type="entry name" value="F-box domain"/>
    <property type="match status" value="1"/>
</dbReference>
<reference evidence="7 8" key="1">
    <citation type="submission" date="2024-04" db="EMBL/GenBank/DDBJ databases">
        <title>genome sequences of Mucor flavus KT1a and Helicostylum pulchrum KT1b strains isolation_sourced from the surface of a dry-aged beef.</title>
        <authorList>
            <person name="Toyotome T."/>
            <person name="Hosono M."/>
            <person name="Torimaru M."/>
            <person name="Fukuda K."/>
            <person name="Mikami N."/>
        </authorList>
    </citation>
    <scope>NUCLEOTIDE SEQUENCE [LARGE SCALE GENOMIC DNA]</scope>
    <source>
        <strain evidence="7 8">KT1b</strain>
    </source>
</reference>
<protein>
    <recommendedName>
        <fullName evidence="6">F-box domain-containing protein</fullName>
    </recommendedName>
</protein>
<keyword evidence="1 4" id="KW-0853">WD repeat</keyword>
<keyword evidence="8" id="KW-1185">Reference proteome</keyword>
<feature type="repeat" description="WD" evidence="4">
    <location>
        <begin position="187"/>
        <end position="229"/>
    </location>
</feature>
<dbReference type="InterPro" id="IPR001810">
    <property type="entry name" value="F-box_dom"/>
</dbReference>
<accession>A0ABP9XTA9</accession>
<dbReference type="InterPro" id="IPR051075">
    <property type="entry name" value="SCF_subunit_WD-repeat"/>
</dbReference>
<dbReference type="InterPro" id="IPR015943">
    <property type="entry name" value="WD40/YVTN_repeat-like_dom_sf"/>
</dbReference>
<dbReference type="SUPFAM" id="SSF50978">
    <property type="entry name" value="WD40 repeat-like"/>
    <property type="match status" value="1"/>
</dbReference>
<dbReference type="Pfam" id="PF00400">
    <property type="entry name" value="WD40"/>
    <property type="match status" value="2"/>
</dbReference>
<dbReference type="Proteomes" id="UP001476247">
    <property type="component" value="Unassembled WGS sequence"/>
</dbReference>
<evidence type="ECO:0000256" key="4">
    <source>
        <dbReference type="PROSITE-ProRule" id="PRU00221"/>
    </source>
</evidence>
<dbReference type="PANTHER" id="PTHR19872">
    <property type="entry name" value="UBIQUITIN LIGASE SPECIFICITY FACTOR/HREP PROTEIN"/>
    <property type="match status" value="1"/>
</dbReference>
<feature type="domain" description="F-box" evidence="6">
    <location>
        <begin position="38"/>
        <end position="84"/>
    </location>
</feature>
<feature type="region of interest" description="Disordered" evidence="5">
    <location>
        <begin position="374"/>
        <end position="409"/>
    </location>
</feature>
<dbReference type="SMART" id="SM00256">
    <property type="entry name" value="FBOX"/>
    <property type="match status" value="1"/>
</dbReference>
<evidence type="ECO:0000256" key="5">
    <source>
        <dbReference type="SAM" id="MobiDB-lite"/>
    </source>
</evidence>
<sequence>MSHSQVNRQTKNKEIPTIQDINNYSENIHHELKKDDRPCFIQQLSVEIVTHIFARLDPISLATVSKVCSYWRHIVNNDYCFLARKWTKGRGTIMSFNPKIGSLQSMYVNSQDTNMVVASLDQGVAAKCNMITGKIDRHLLYSTNDNIRLQITAVKVDRDRILWGFGHGYITLSIRTNSISSRLKVFSDFHQAPVKILALPTYSQEVVFSGAEDGQVKIWDVTTTSCAWTLYPTSSLAKEPTVIETVNDQYIIIGYDDGSIVIWDINLYQLTQLNRSMGTDDYLEKRNNMEKSMDEKKTAIGGNGNGVKFISYDLETNTFIVTYNNETKVCKYNVNTGKCIAVFDGGHVIGNSISCVQWDQSTSMPIVSLESALNPRPTTRKKKGGIIPLSSTSSSSSSSSAIGTPKSGRRSRLLVTGDNMGIICLWNGDENGTVKPIRVLSGHFVGISSIYIDACKIVTGSDDGWIRMWNPLTGEIINTLGNKIPKGAAVDRNDINMMQVKNIWCNDYQGVATIGHQVKCWDFSVGKQFLNHSLKQKAKPCNNISRDRIKYEVKESLKKFETEKIEIEKEKKQINKMSLGGLSNDEMLDYALMISTQEDDYHQLDSVEDEDEELLKAVIASLELTENTNSDTSSSMVSQDEDWPTPSELNRPQTEEEELQYILELSKTEQ</sequence>
<name>A0ABP9XTA9_9FUNG</name>
<keyword evidence="2" id="KW-0677">Repeat</keyword>
<dbReference type="PROSITE" id="PS50181">
    <property type="entry name" value="FBOX"/>
    <property type="match status" value="1"/>
</dbReference>
<evidence type="ECO:0000313" key="8">
    <source>
        <dbReference type="Proteomes" id="UP001476247"/>
    </source>
</evidence>
<feature type="compositionally biased region" description="Polar residues" evidence="5">
    <location>
        <begin position="625"/>
        <end position="638"/>
    </location>
</feature>
<dbReference type="CDD" id="cd09917">
    <property type="entry name" value="F-box_SF"/>
    <property type="match status" value="1"/>
</dbReference>
<dbReference type="Gene3D" id="1.20.1280.50">
    <property type="match status" value="1"/>
</dbReference>
<dbReference type="SMART" id="SM00320">
    <property type="entry name" value="WD40"/>
    <property type="match status" value="4"/>
</dbReference>
<feature type="repeat" description="WD" evidence="4">
    <location>
        <begin position="440"/>
        <end position="479"/>
    </location>
</feature>
<evidence type="ECO:0000256" key="1">
    <source>
        <dbReference type="ARBA" id="ARBA00022574"/>
    </source>
</evidence>
<comment type="caution">
    <text evidence="7">The sequence shown here is derived from an EMBL/GenBank/DDBJ whole genome shotgun (WGS) entry which is preliminary data.</text>
</comment>
<dbReference type="Pfam" id="PF00646">
    <property type="entry name" value="F-box"/>
    <property type="match status" value="1"/>
</dbReference>
<feature type="region of interest" description="Disordered" evidence="5">
    <location>
        <begin position="625"/>
        <end position="657"/>
    </location>
</feature>
<dbReference type="PROSITE" id="PS50082">
    <property type="entry name" value="WD_REPEATS_2"/>
    <property type="match status" value="2"/>
</dbReference>
<dbReference type="PANTHER" id="PTHR19872:SF9">
    <property type="entry name" value="UBIQUITIN-BINDING SDF UBIQUITIN LIGASE COMPLEX SUBUNIT"/>
    <property type="match status" value="1"/>
</dbReference>
<organism evidence="7 8">
    <name type="scientific">Helicostylum pulchrum</name>
    <dbReference type="NCBI Taxonomy" id="562976"/>
    <lineage>
        <taxon>Eukaryota</taxon>
        <taxon>Fungi</taxon>
        <taxon>Fungi incertae sedis</taxon>
        <taxon>Mucoromycota</taxon>
        <taxon>Mucoromycotina</taxon>
        <taxon>Mucoromycetes</taxon>
        <taxon>Mucorales</taxon>
        <taxon>Mucorineae</taxon>
        <taxon>Mucoraceae</taxon>
        <taxon>Helicostylum</taxon>
    </lineage>
</organism>
<dbReference type="Gene3D" id="2.130.10.10">
    <property type="entry name" value="YVTN repeat-like/Quinoprotein amine dehydrogenase"/>
    <property type="match status" value="2"/>
</dbReference>
<gene>
    <name evidence="7" type="ORF">HPULCUR_003407</name>
</gene>
<evidence type="ECO:0000256" key="2">
    <source>
        <dbReference type="ARBA" id="ARBA00022737"/>
    </source>
</evidence>
<evidence type="ECO:0000313" key="7">
    <source>
        <dbReference type="EMBL" id="GAA5798009.1"/>
    </source>
</evidence>
<dbReference type="InterPro" id="IPR001680">
    <property type="entry name" value="WD40_rpt"/>
</dbReference>
<dbReference type="InterPro" id="IPR036047">
    <property type="entry name" value="F-box-like_dom_sf"/>
</dbReference>
<proteinExistence type="predicted"/>